<name>A0A0A9HF86_ARUDO</name>
<proteinExistence type="predicted"/>
<dbReference type="EMBL" id="GBRH01162474">
    <property type="protein sequence ID" value="JAE35422.1"/>
    <property type="molecule type" value="Transcribed_RNA"/>
</dbReference>
<reference evidence="1" key="2">
    <citation type="journal article" date="2015" name="Data Brief">
        <title>Shoot transcriptome of the giant reed, Arundo donax.</title>
        <authorList>
            <person name="Barrero R.A."/>
            <person name="Guerrero F.D."/>
            <person name="Moolhuijzen P."/>
            <person name="Goolsby J.A."/>
            <person name="Tidwell J."/>
            <person name="Bellgard S.E."/>
            <person name="Bellgard M.I."/>
        </authorList>
    </citation>
    <scope>NUCLEOTIDE SEQUENCE</scope>
    <source>
        <tissue evidence="1">Shoot tissue taken approximately 20 cm above the soil surface</tissue>
    </source>
</reference>
<protein>
    <submittedName>
        <fullName evidence="1">Uncharacterized protein</fullName>
    </submittedName>
</protein>
<sequence length="65" mass="7413">MIRKPRIKIKSVRLLRVEIAKPKGTLNSMDKTPRITPEIAAIFGREIARKAHRIARITIQVIQGL</sequence>
<dbReference type="AlphaFoldDB" id="A0A0A9HF86"/>
<reference evidence="1" key="1">
    <citation type="submission" date="2014-09" db="EMBL/GenBank/DDBJ databases">
        <authorList>
            <person name="Magalhaes I.L.F."/>
            <person name="Oliveira U."/>
            <person name="Santos F.R."/>
            <person name="Vidigal T.H.D.A."/>
            <person name="Brescovit A.D."/>
            <person name="Santos A.J."/>
        </authorList>
    </citation>
    <scope>NUCLEOTIDE SEQUENCE</scope>
    <source>
        <tissue evidence="1">Shoot tissue taken approximately 20 cm above the soil surface</tissue>
    </source>
</reference>
<organism evidence="1">
    <name type="scientific">Arundo donax</name>
    <name type="common">Giant reed</name>
    <name type="synonym">Donax arundinaceus</name>
    <dbReference type="NCBI Taxonomy" id="35708"/>
    <lineage>
        <taxon>Eukaryota</taxon>
        <taxon>Viridiplantae</taxon>
        <taxon>Streptophyta</taxon>
        <taxon>Embryophyta</taxon>
        <taxon>Tracheophyta</taxon>
        <taxon>Spermatophyta</taxon>
        <taxon>Magnoliopsida</taxon>
        <taxon>Liliopsida</taxon>
        <taxon>Poales</taxon>
        <taxon>Poaceae</taxon>
        <taxon>PACMAD clade</taxon>
        <taxon>Arundinoideae</taxon>
        <taxon>Arundineae</taxon>
        <taxon>Arundo</taxon>
    </lineage>
</organism>
<evidence type="ECO:0000313" key="1">
    <source>
        <dbReference type="EMBL" id="JAE35422.1"/>
    </source>
</evidence>
<accession>A0A0A9HF86</accession>